<organism evidence="2 3">
    <name type="scientific">Umezawaea tangerina</name>
    <dbReference type="NCBI Taxonomy" id="84725"/>
    <lineage>
        <taxon>Bacteria</taxon>
        <taxon>Bacillati</taxon>
        <taxon>Actinomycetota</taxon>
        <taxon>Actinomycetes</taxon>
        <taxon>Pseudonocardiales</taxon>
        <taxon>Pseudonocardiaceae</taxon>
        <taxon>Umezawaea</taxon>
    </lineage>
</organism>
<accession>A0A2T0TH44</accession>
<keyword evidence="3" id="KW-1185">Reference proteome</keyword>
<dbReference type="InterPro" id="IPR051397">
    <property type="entry name" value="Zn-ADH-like_protein"/>
</dbReference>
<evidence type="ECO:0000313" key="3">
    <source>
        <dbReference type="Proteomes" id="UP000239494"/>
    </source>
</evidence>
<sequence length="317" mass="31878">MRAAEIRLPGVAPVVVDREVPRAGDGEVVVEVVAAPVTPLDVLCAGGKSYFGVPRTPYVPGVQGVGTVDGRLVWFPTSAGMEPGDGSMAGAAVARRSDLVELPDGVDPVLVAAAGLSAVAAHMAMTWRGELVAGEQVVVLGAGGVVGQAAVQLARLAGARRVVAAARSAEARTRAAAAGADAVVALDTSDHMELVGRFLAACDGAADLVLDPLFGVPAAAAAHTLRAGGRMVTLGASAGRTCPLDAAVLYGRSLRLLGYTNKELTGAQQGEAVGVVAGAVARGELVVAHEVVELGEVTGAWERQEAGVVRGRVVLVP</sequence>
<gene>
    <name evidence="2" type="ORF">CLV43_102597</name>
</gene>
<dbReference type="PANTHER" id="PTHR43677">
    <property type="entry name" value="SHORT-CHAIN DEHYDROGENASE/REDUCTASE"/>
    <property type="match status" value="1"/>
</dbReference>
<protein>
    <submittedName>
        <fullName evidence="2">NADPH:quinone reductase-like Zn-dependent oxidoreductase</fullName>
    </submittedName>
</protein>
<reference evidence="2 3" key="1">
    <citation type="submission" date="2018-03" db="EMBL/GenBank/DDBJ databases">
        <title>Genomic Encyclopedia of Archaeal and Bacterial Type Strains, Phase II (KMG-II): from individual species to whole genera.</title>
        <authorList>
            <person name="Goeker M."/>
        </authorList>
    </citation>
    <scope>NUCLEOTIDE SEQUENCE [LARGE SCALE GENOMIC DNA]</scope>
    <source>
        <strain evidence="2 3">DSM 44720</strain>
    </source>
</reference>
<proteinExistence type="predicted"/>
<dbReference type="EMBL" id="PVTF01000002">
    <property type="protein sequence ID" value="PRY45032.1"/>
    <property type="molecule type" value="Genomic_DNA"/>
</dbReference>
<dbReference type="Pfam" id="PF00107">
    <property type="entry name" value="ADH_zinc_N"/>
    <property type="match status" value="1"/>
</dbReference>
<dbReference type="PANTHER" id="PTHR43677:SF11">
    <property type="entry name" value="ZINC-CONTAINING ALCOHOL DEHYDROGENASE"/>
    <property type="match status" value="1"/>
</dbReference>
<dbReference type="InterPro" id="IPR020843">
    <property type="entry name" value="ER"/>
</dbReference>
<dbReference type="SMART" id="SM00829">
    <property type="entry name" value="PKS_ER"/>
    <property type="match status" value="1"/>
</dbReference>
<dbReference type="OrthoDB" id="4330785at2"/>
<dbReference type="AlphaFoldDB" id="A0A2T0TH44"/>
<evidence type="ECO:0000259" key="1">
    <source>
        <dbReference type="SMART" id="SM00829"/>
    </source>
</evidence>
<dbReference type="Proteomes" id="UP000239494">
    <property type="component" value="Unassembled WGS sequence"/>
</dbReference>
<dbReference type="SUPFAM" id="SSF51735">
    <property type="entry name" value="NAD(P)-binding Rossmann-fold domains"/>
    <property type="match status" value="1"/>
</dbReference>
<dbReference type="RefSeq" id="WP_106186584.1">
    <property type="nucleotide sequence ID" value="NZ_PVTF01000002.1"/>
</dbReference>
<feature type="domain" description="Enoyl reductase (ER)" evidence="1">
    <location>
        <begin position="10"/>
        <end position="315"/>
    </location>
</feature>
<dbReference type="Gene3D" id="3.40.50.720">
    <property type="entry name" value="NAD(P)-binding Rossmann-like Domain"/>
    <property type="match status" value="1"/>
</dbReference>
<name>A0A2T0TH44_9PSEU</name>
<dbReference type="InterPro" id="IPR011032">
    <property type="entry name" value="GroES-like_sf"/>
</dbReference>
<dbReference type="SUPFAM" id="SSF50129">
    <property type="entry name" value="GroES-like"/>
    <property type="match status" value="1"/>
</dbReference>
<comment type="caution">
    <text evidence="2">The sequence shown here is derived from an EMBL/GenBank/DDBJ whole genome shotgun (WGS) entry which is preliminary data.</text>
</comment>
<dbReference type="Gene3D" id="3.90.180.10">
    <property type="entry name" value="Medium-chain alcohol dehydrogenases, catalytic domain"/>
    <property type="match status" value="1"/>
</dbReference>
<dbReference type="InterPro" id="IPR013149">
    <property type="entry name" value="ADH-like_C"/>
</dbReference>
<evidence type="ECO:0000313" key="2">
    <source>
        <dbReference type="EMBL" id="PRY45032.1"/>
    </source>
</evidence>
<dbReference type="InterPro" id="IPR036291">
    <property type="entry name" value="NAD(P)-bd_dom_sf"/>
</dbReference>
<dbReference type="GO" id="GO:0016491">
    <property type="term" value="F:oxidoreductase activity"/>
    <property type="evidence" value="ECO:0007669"/>
    <property type="project" value="InterPro"/>
</dbReference>